<dbReference type="Gene3D" id="3.40.50.1820">
    <property type="entry name" value="alpha/beta hydrolase"/>
    <property type="match status" value="1"/>
</dbReference>
<feature type="domain" description="PE-PPE" evidence="2">
    <location>
        <begin position="162"/>
        <end position="383"/>
    </location>
</feature>
<sequence>MDKVTLLVAEPQAMVAVAGQIEEVGAAISAANEFAAGPISSVVAAAGDEVSEAIASLFASYGQQYRAIAAQVAAFHSGFHQTLNAAANAYAQAEADGAAALAGAWGASAAPTATPAAAAIPPFAANKTTLFIGGTGVPIPGPTFIEMANELYVRSANILLGLNTPAELYPLTGVKSMTLDASVSEGLTILDNAINDQLTIPNNTVTVFGISQSAVIASLEMQKLAALGAAAPSASELNFVLLGNEMNPNGGMLARFPDLSIPSLGLTFYGGTPSDTIYPTAIYTLEYDGFADFPRYPLNFISDLNAVMGIVYVHPTYLDLTPAQVDNAIQLSTSPNYSGVTSYYIIPTENLPLLEPLRAVPVIGNPLANLVQPSLKVLVNLGYGDPAYGYSTAPADVTTTFGLFPDVAPQVVADALVAGTQQGIHDFSADMQQIFSQPITLPALAAPQPQDLMATLAAAPSPTQVVNTLTKIVSDDYAVLLPLADIGTAFAITMPTYDTSLFVDQLVQGNLINALGYPIAADVGLTTIAGGVVALVVLGTLQSNISDLQSLIP</sequence>
<organism evidence="3 4">
    <name type="scientific">Mycobacterium basiliense</name>
    <dbReference type="NCBI Taxonomy" id="2094119"/>
    <lineage>
        <taxon>Bacteria</taxon>
        <taxon>Bacillati</taxon>
        <taxon>Actinomycetota</taxon>
        <taxon>Actinomycetes</taxon>
        <taxon>Mycobacteriales</taxon>
        <taxon>Mycobacteriaceae</taxon>
        <taxon>Mycobacterium</taxon>
    </lineage>
</organism>
<dbReference type="KEGG" id="mbai:MB901379_03067"/>
<dbReference type="InterPro" id="IPR029058">
    <property type="entry name" value="AB_hydrolase_fold"/>
</dbReference>
<dbReference type="InterPro" id="IPR038332">
    <property type="entry name" value="PPE_sf"/>
</dbReference>
<protein>
    <submittedName>
        <fullName evidence="3">Putative PPE family protein PPE42</fullName>
    </submittedName>
</protein>
<accession>A0A447GG60</accession>
<feature type="domain" description="PE" evidence="1">
    <location>
        <begin position="7"/>
        <end position="96"/>
    </location>
</feature>
<dbReference type="InterPro" id="IPR000084">
    <property type="entry name" value="PE-PGRS_N"/>
</dbReference>
<dbReference type="EMBL" id="LR130759">
    <property type="protein sequence ID" value="VDM89490.1"/>
    <property type="molecule type" value="Genomic_DNA"/>
</dbReference>
<evidence type="ECO:0000313" key="4">
    <source>
        <dbReference type="Proteomes" id="UP000269998"/>
    </source>
</evidence>
<keyword evidence="4" id="KW-1185">Reference proteome</keyword>
<evidence type="ECO:0000259" key="1">
    <source>
        <dbReference type="Pfam" id="PF00934"/>
    </source>
</evidence>
<dbReference type="AlphaFoldDB" id="A0A447GG60"/>
<name>A0A447GG60_9MYCO</name>
<dbReference type="SUPFAM" id="SSF140459">
    <property type="entry name" value="PE/PPE dimer-like"/>
    <property type="match status" value="1"/>
</dbReference>
<dbReference type="Gene3D" id="1.10.287.850">
    <property type="entry name" value="HP0062-like domain"/>
    <property type="match status" value="1"/>
</dbReference>
<evidence type="ECO:0000313" key="3">
    <source>
        <dbReference type="EMBL" id="VDM89490.1"/>
    </source>
</evidence>
<gene>
    <name evidence="3" type="ORF">MB901379_03067</name>
</gene>
<dbReference type="Pfam" id="PF00934">
    <property type="entry name" value="PE"/>
    <property type="match status" value="1"/>
</dbReference>
<dbReference type="InterPro" id="IPR013228">
    <property type="entry name" value="PE-PPE_C"/>
</dbReference>
<reference evidence="4" key="1">
    <citation type="submission" date="2018-02" db="EMBL/GenBank/DDBJ databases">
        <authorList>
            <person name="Seth-Smith MB H."/>
            <person name="Seth-Smith H."/>
        </authorList>
    </citation>
    <scope>NUCLEOTIDE SEQUENCE [LARGE SCALE GENOMIC DNA]</scope>
</reference>
<evidence type="ECO:0000259" key="2">
    <source>
        <dbReference type="Pfam" id="PF08237"/>
    </source>
</evidence>
<dbReference type="Pfam" id="PF08237">
    <property type="entry name" value="PE-PPE"/>
    <property type="match status" value="1"/>
</dbReference>
<proteinExistence type="predicted"/>
<dbReference type="Proteomes" id="UP000269998">
    <property type="component" value="Chromosome"/>
</dbReference>